<feature type="region of interest" description="Disordered" evidence="1">
    <location>
        <begin position="266"/>
        <end position="287"/>
    </location>
</feature>
<feature type="non-terminal residue" evidence="2">
    <location>
        <position position="321"/>
    </location>
</feature>
<organism evidence="2">
    <name type="scientific">Tanacetum cinerariifolium</name>
    <name type="common">Dalmatian daisy</name>
    <name type="synonym">Chrysanthemum cinerariifolium</name>
    <dbReference type="NCBI Taxonomy" id="118510"/>
    <lineage>
        <taxon>Eukaryota</taxon>
        <taxon>Viridiplantae</taxon>
        <taxon>Streptophyta</taxon>
        <taxon>Embryophyta</taxon>
        <taxon>Tracheophyta</taxon>
        <taxon>Spermatophyta</taxon>
        <taxon>Magnoliopsida</taxon>
        <taxon>eudicotyledons</taxon>
        <taxon>Gunneridae</taxon>
        <taxon>Pentapetalae</taxon>
        <taxon>asterids</taxon>
        <taxon>campanulids</taxon>
        <taxon>Asterales</taxon>
        <taxon>Asteraceae</taxon>
        <taxon>Asteroideae</taxon>
        <taxon>Anthemideae</taxon>
        <taxon>Anthemidinae</taxon>
        <taxon>Tanacetum</taxon>
    </lineage>
</organism>
<reference evidence="2" key="1">
    <citation type="journal article" date="2019" name="Sci. Rep.">
        <title>Draft genome of Tanacetum cinerariifolium, the natural source of mosquito coil.</title>
        <authorList>
            <person name="Yamashiro T."/>
            <person name="Shiraishi A."/>
            <person name="Satake H."/>
            <person name="Nakayama K."/>
        </authorList>
    </citation>
    <scope>NUCLEOTIDE SEQUENCE</scope>
</reference>
<evidence type="ECO:0000313" key="2">
    <source>
        <dbReference type="EMBL" id="GFA25266.1"/>
    </source>
</evidence>
<feature type="compositionally biased region" description="Polar residues" evidence="1">
    <location>
        <begin position="268"/>
        <end position="287"/>
    </location>
</feature>
<gene>
    <name evidence="2" type="ORF">Tci_597238</name>
</gene>
<name>A0A699JBG3_TANCI</name>
<dbReference type="EMBL" id="BKCJ010392968">
    <property type="protein sequence ID" value="GFA25266.1"/>
    <property type="molecule type" value="Genomic_DNA"/>
</dbReference>
<feature type="compositionally biased region" description="Basic and acidic residues" evidence="1">
    <location>
        <begin position="153"/>
        <end position="167"/>
    </location>
</feature>
<feature type="compositionally biased region" description="Polar residues" evidence="1">
    <location>
        <begin position="134"/>
        <end position="152"/>
    </location>
</feature>
<evidence type="ECO:0000256" key="1">
    <source>
        <dbReference type="SAM" id="MobiDB-lite"/>
    </source>
</evidence>
<comment type="caution">
    <text evidence="2">The sequence shown here is derived from an EMBL/GenBank/DDBJ whole genome shotgun (WGS) entry which is preliminary data.</text>
</comment>
<sequence>MSIKYLAYEVYWNVLSRNINPIATQQAVLDNALVPSEKRLKIERCNARIAFSKPQKEETYQVTLEAPKLSPCYPVFQITADVLEIHKHQFWNTDEMIKTRMKTPPLDQIEGQKEESQSTQAEELEFEVADIKMQQDQGNKSSHIDDQPNNEVTPKHDWFQKPDKPPTPDRPAFNTLKGTCKSFAKLEYHFEKCYKAVNNRLDRNNPKGHEYPFDFSKPLPLVEDRGCQEVPADYFINNDLEYLKGVRNKMLQAIPTASAFFHCPAPTVESSPDDTQNRNPSVTETEASPCTILPKPFIKFVKPADSLTVVKTEKNETVRKP</sequence>
<evidence type="ECO:0008006" key="3">
    <source>
        <dbReference type="Google" id="ProtNLM"/>
    </source>
</evidence>
<feature type="region of interest" description="Disordered" evidence="1">
    <location>
        <begin position="134"/>
        <end position="172"/>
    </location>
</feature>
<protein>
    <recommendedName>
        <fullName evidence="3">Reverse transcriptase domain-containing protein</fullName>
    </recommendedName>
</protein>
<accession>A0A699JBG3</accession>
<dbReference type="AlphaFoldDB" id="A0A699JBG3"/>
<proteinExistence type="predicted"/>